<proteinExistence type="predicted"/>
<dbReference type="RefSeq" id="WP_144280491.1">
    <property type="nucleotide sequence ID" value="NZ_CP041730.1"/>
</dbReference>
<organism evidence="4 5">
    <name type="scientific">Chitinimonas arctica</name>
    <dbReference type="NCBI Taxonomy" id="2594795"/>
    <lineage>
        <taxon>Bacteria</taxon>
        <taxon>Pseudomonadati</taxon>
        <taxon>Pseudomonadota</taxon>
        <taxon>Betaproteobacteria</taxon>
        <taxon>Neisseriales</taxon>
        <taxon>Chitinibacteraceae</taxon>
        <taxon>Chitinimonas</taxon>
    </lineage>
</organism>
<sequence length="572" mass="64637">MQKETKIFRYILAFWLNFPLQAAPVNDLGIFKKVPQQWAQLLHFSENSPSSLPESKTGPFYLSPGAIPQDEWQAFGEALARSPQATRCRFPARWWQYALQTGGQPSLAALADCADLQAWLRPLPNRHIALVFAGAYMGNPSSLFGHTFLVVSNRRPFGAAATVIDFAGEVDADVGALSYISRGIGGGFRGHYTLQPFSAKWFDYAVREGRPLEIYPLAWRSSEIDLLWLHLWELRQADFDYAFFRQNCSYRILALLAAIRPELEFRPDFPRVTLPGDTVHWLANRNQLSEPEAVPALSQLAERRAPSDHIDLRLARHYNFRPGRVRPGRDRQDKEADWRELAQTVIAQPATTGPHHNVLAAHGPSRWVIGMTGGQTRTTGLAVGWRAGYHDGLDPPEGFLAGTAIELLGVKLSVQDKRVALDALTLLHLQSSPSNSLAEDRSAWELGWSRERRLQADRSRRLQSALRLGYGLSRQTSSWGWRAAVALEARDRPYLSLRGVAGLDLEMAWHHAAFNSLLRLRHDLLGDRQSRLEWGNSWAMNRDNALRLELYGESNGAAYTPYWRAGWAHYYR</sequence>
<feature type="domain" description="Lnb N-terminal periplasmic" evidence="2">
    <location>
        <begin position="117"/>
        <end position="279"/>
    </location>
</feature>
<evidence type="ECO:0000256" key="1">
    <source>
        <dbReference type="SAM" id="SignalP"/>
    </source>
</evidence>
<evidence type="ECO:0000313" key="5">
    <source>
        <dbReference type="Proteomes" id="UP000317550"/>
    </source>
</evidence>
<feature type="domain" description="DUF7840" evidence="3">
    <location>
        <begin position="361"/>
        <end position="570"/>
    </location>
</feature>
<name>A0A516SLS6_9NEIS</name>
<dbReference type="InterPro" id="IPR057162">
    <property type="entry name" value="DUF7840"/>
</dbReference>
<dbReference type="OrthoDB" id="9759948at2"/>
<dbReference type="EMBL" id="CP041730">
    <property type="protein sequence ID" value="QDQ29111.1"/>
    <property type="molecule type" value="Genomic_DNA"/>
</dbReference>
<keyword evidence="5" id="KW-1185">Reference proteome</keyword>
<dbReference type="AlphaFoldDB" id="A0A516SLS6"/>
<gene>
    <name evidence="4" type="ORF">FNU76_23705</name>
</gene>
<dbReference type="InterPro" id="IPR025178">
    <property type="entry name" value="Lnb_N"/>
</dbReference>
<evidence type="ECO:0000259" key="2">
    <source>
        <dbReference type="Pfam" id="PF13387"/>
    </source>
</evidence>
<keyword evidence="1" id="KW-0732">Signal</keyword>
<reference evidence="5" key="1">
    <citation type="submission" date="2019-07" db="EMBL/GenBank/DDBJ databases">
        <title>Chitinimonas sp. nov., isolated from Ny-Alesund, arctica soil.</title>
        <authorList>
            <person name="Xu Q."/>
            <person name="Peng F."/>
        </authorList>
    </citation>
    <scope>NUCLEOTIDE SEQUENCE [LARGE SCALE GENOMIC DNA]</scope>
    <source>
        <strain evidence="5">R3-44</strain>
    </source>
</reference>
<feature type="signal peptide" evidence="1">
    <location>
        <begin position="1"/>
        <end position="22"/>
    </location>
</feature>
<accession>A0A516SLS6</accession>
<dbReference type="KEGG" id="cari:FNU76_23705"/>
<evidence type="ECO:0000259" key="3">
    <source>
        <dbReference type="Pfam" id="PF25222"/>
    </source>
</evidence>
<dbReference type="Pfam" id="PF25222">
    <property type="entry name" value="DUF7840"/>
    <property type="match status" value="1"/>
</dbReference>
<dbReference type="Pfam" id="PF13387">
    <property type="entry name" value="Lnb_N"/>
    <property type="match status" value="1"/>
</dbReference>
<protein>
    <submittedName>
        <fullName evidence="4">DUF4105 domain-containing protein</fullName>
    </submittedName>
</protein>
<evidence type="ECO:0000313" key="4">
    <source>
        <dbReference type="EMBL" id="QDQ29111.1"/>
    </source>
</evidence>
<dbReference type="Proteomes" id="UP000317550">
    <property type="component" value="Chromosome"/>
</dbReference>
<feature type="chain" id="PRO_5028294995" evidence="1">
    <location>
        <begin position="23"/>
        <end position="572"/>
    </location>
</feature>